<accession>A0A6A3MEG7</accession>
<evidence type="ECO:0000313" key="3">
    <source>
        <dbReference type="EMBL" id="KAE9337738.1"/>
    </source>
</evidence>
<reference evidence="2 4" key="1">
    <citation type="submission" date="2018-09" db="EMBL/GenBank/DDBJ databases">
        <title>Genomic investigation of the strawberry pathogen Phytophthora fragariae indicates pathogenicity is determined by transcriptional variation in three key races.</title>
        <authorList>
            <person name="Adams T.M."/>
            <person name="Armitage A.D."/>
            <person name="Sobczyk M.K."/>
            <person name="Bates H.J."/>
            <person name="Dunwell J.M."/>
            <person name="Nellist C.F."/>
            <person name="Harrison R.J."/>
        </authorList>
    </citation>
    <scope>NUCLEOTIDE SEQUENCE [LARGE SCALE GENOMIC DNA]</scope>
    <source>
        <strain evidence="2 4">SCRP249</strain>
        <strain evidence="3 5">SCRP333</strain>
    </source>
</reference>
<name>A0A6A3MEG7_9STRA</name>
<dbReference type="EMBL" id="QXFV01000679">
    <property type="protein sequence ID" value="KAE9030809.1"/>
    <property type="molecule type" value="Genomic_DNA"/>
</dbReference>
<proteinExistence type="predicted"/>
<feature type="compositionally biased region" description="Basic and acidic residues" evidence="1">
    <location>
        <begin position="1"/>
        <end position="14"/>
    </location>
</feature>
<feature type="region of interest" description="Disordered" evidence="1">
    <location>
        <begin position="1"/>
        <end position="40"/>
    </location>
</feature>
<evidence type="ECO:0000313" key="2">
    <source>
        <dbReference type="EMBL" id="KAE9030809.1"/>
    </source>
</evidence>
<evidence type="ECO:0000313" key="5">
    <source>
        <dbReference type="Proteomes" id="UP000434957"/>
    </source>
</evidence>
<dbReference type="AlphaFoldDB" id="A0A6A3MEG7"/>
<feature type="compositionally biased region" description="Basic and acidic residues" evidence="1">
    <location>
        <begin position="26"/>
        <end position="37"/>
    </location>
</feature>
<dbReference type="EMBL" id="QXFT01000694">
    <property type="protein sequence ID" value="KAE9337738.1"/>
    <property type="molecule type" value="Genomic_DNA"/>
</dbReference>
<sequence>MRRDERMYNLEAKMKGAPPQDKSKKRQQEPNKQEDKPKRRWTSVAYLHDTWFAWYTQEPRWMVPALKRQRSNAKQLVTFMKLFGANDLKPDPSTTDYRD</sequence>
<dbReference type="Proteomes" id="UP000434957">
    <property type="component" value="Unassembled WGS sequence"/>
</dbReference>
<gene>
    <name evidence="2" type="ORF">PR001_g11163</name>
    <name evidence="3" type="ORF">PR003_g11861</name>
</gene>
<dbReference type="Proteomes" id="UP000429607">
    <property type="component" value="Unassembled WGS sequence"/>
</dbReference>
<protein>
    <submittedName>
        <fullName evidence="2">Uncharacterized protein</fullName>
    </submittedName>
</protein>
<evidence type="ECO:0000256" key="1">
    <source>
        <dbReference type="SAM" id="MobiDB-lite"/>
    </source>
</evidence>
<keyword evidence="5" id="KW-1185">Reference proteome</keyword>
<organism evidence="2 4">
    <name type="scientific">Phytophthora rubi</name>
    <dbReference type="NCBI Taxonomy" id="129364"/>
    <lineage>
        <taxon>Eukaryota</taxon>
        <taxon>Sar</taxon>
        <taxon>Stramenopiles</taxon>
        <taxon>Oomycota</taxon>
        <taxon>Peronosporomycetes</taxon>
        <taxon>Peronosporales</taxon>
        <taxon>Peronosporaceae</taxon>
        <taxon>Phytophthora</taxon>
    </lineage>
</organism>
<evidence type="ECO:0000313" key="4">
    <source>
        <dbReference type="Proteomes" id="UP000429607"/>
    </source>
</evidence>
<comment type="caution">
    <text evidence="2">The sequence shown here is derived from an EMBL/GenBank/DDBJ whole genome shotgun (WGS) entry which is preliminary data.</text>
</comment>